<name>A0A4Y9ZN36_9AGAM</name>
<feature type="signal peptide" evidence="3">
    <location>
        <begin position="1"/>
        <end position="26"/>
    </location>
</feature>
<dbReference type="GO" id="GO:0006508">
    <property type="term" value="P:proteolysis"/>
    <property type="evidence" value="ECO:0007669"/>
    <property type="project" value="InterPro"/>
</dbReference>
<feature type="chain" id="PRO_5021249240" description="Peptidase A1 domain-containing protein" evidence="3">
    <location>
        <begin position="27"/>
        <end position="258"/>
    </location>
</feature>
<comment type="caution">
    <text evidence="5">The sequence shown here is derived from an EMBL/GenBank/DDBJ whole genome shotgun (WGS) entry which is preliminary data.</text>
</comment>
<evidence type="ECO:0000313" key="5">
    <source>
        <dbReference type="EMBL" id="TFY74928.1"/>
    </source>
</evidence>
<dbReference type="PANTHER" id="PTHR47966">
    <property type="entry name" value="BETA-SITE APP-CLEAVING ENZYME, ISOFORM A-RELATED"/>
    <property type="match status" value="1"/>
</dbReference>
<dbReference type="SUPFAM" id="SSF50630">
    <property type="entry name" value="Acid proteases"/>
    <property type="match status" value="1"/>
</dbReference>
<dbReference type="Proteomes" id="UP000298061">
    <property type="component" value="Unassembled WGS sequence"/>
</dbReference>
<dbReference type="CDD" id="cd05471">
    <property type="entry name" value="pepsin_like"/>
    <property type="match status" value="1"/>
</dbReference>
<gene>
    <name evidence="5" type="ORF">EWM64_g9083</name>
</gene>
<dbReference type="InterPro" id="IPR001461">
    <property type="entry name" value="Aspartic_peptidase_A1"/>
</dbReference>
<keyword evidence="6" id="KW-1185">Reference proteome</keyword>
<dbReference type="Gene3D" id="2.40.70.10">
    <property type="entry name" value="Acid Proteases"/>
    <property type="match status" value="1"/>
</dbReference>
<protein>
    <recommendedName>
        <fullName evidence="4">Peptidase A1 domain-containing protein</fullName>
    </recommendedName>
</protein>
<dbReference type="InterPro" id="IPR021109">
    <property type="entry name" value="Peptidase_aspartic_dom_sf"/>
</dbReference>
<dbReference type="InterPro" id="IPR033121">
    <property type="entry name" value="PEPTIDASE_A1"/>
</dbReference>
<accession>A0A4Y9ZN36</accession>
<evidence type="ECO:0000256" key="3">
    <source>
        <dbReference type="SAM" id="SignalP"/>
    </source>
</evidence>
<evidence type="ECO:0000313" key="6">
    <source>
        <dbReference type="Proteomes" id="UP000298061"/>
    </source>
</evidence>
<dbReference type="OrthoDB" id="771136at2759"/>
<dbReference type="InterPro" id="IPR034164">
    <property type="entry name" value="Pepsin-like_dom"/>
</dbReference>
<dbReference type="Pfam" id="PF00026">
    <property type="entry name" value="Asp"/>
    <property type="match status" value="1"/>
</dbReference>
<evidence type="ECO:0000256" key="2">
    <source>
        <dbReference type="SAM" id="MobiDB-lite"/>
    </source>
</evidence>
<proteinExistence type="inferred from homology"/>
<keyword evidence="3" id="KW-0732">Signal</keyword>
<dbReference type="GO" id="GO:0004190">
    <property type="term" value="F:aspartic-type endopeptidase activity"/>
    <property type="evidence" value="ECO:0007669"/>
    <property type="project" value="InterPro"/>
</dbReference>
<dbReference type="EMBL" id="SFCI01001800">
    <property type="protein sequence ID" value="TFY74928.1"/>
    <property type="molecule type" value="Genomic_DNA"/>
</dbReference>
<dbReference type="AlphaFoldDB" id="A0A4Y9ZN36"/>
<evidence type="ECO:0000259" key="4">
    <source>
        <dbReference type="PROSITE" id="PS51767"/>
    </source>
</evidence>
<organism evidence="5 6">
    <name type="scientific">Hericium alpestre</name>
    <dbReference type="NCBI Taxonomy" id="135208"/>
    <lineage>
        <taxon>Eukaryota</taxon>
        <taxon>Fungi</taxon>
        <taxon>Dikarya</taxon>
        <taxon>Basidiomycota</taxon>
        <taxon>Agaricomycotina</taxon>
        <taxon>Agaricomycetes</taxon>
        <taxon>Russulales</taxon>
        <taxon>Hericiaceae</taxon>
        <taxon>Hericium</taxon>
    </lineage>
</organism>
<sequence>MQFTPSFTGLLNAVLVAFSISAHVHAAPTDLGDTVVDAHQPLNASSGPVEYETFDVRFLNLTARADPEPRVINVPLQAYQVLGQDAGYLMGVKLGTQPQITPMLADSGSGTFWAVSEDSPQKGNRRGYGPKSSSTYEDLQRTWSIRYGDGSEASGPVAKDSVTVSRLDPMAGFAIGVGETLTGQLITAPYGGIAGFSNGKLGGPTRTGGITLLEGLTTSKLVPKNVVGITLGRGANGAAGTGQITLGGSNADKYQTGA</sequence>
<feature type="region of interest" description="Disordered" evidence="2">
    <location>
        <begin position="115"/>
        <end position="135"/>
    </location>
</feature>
<comment type="similarity">
    <text evidence="1">Belongs to the peptidase A1 family.</text>
</comment>
<feature type="non-terminal residue" evidence="5">
    <location>
        <position position="258"/>
    </location>
</feature>
<dbReference type="PROSITE" id="PS51767">
    <property type="entry name" value="PEPTIDASE_A1"/>
    <property type="match status" value="1"/>
</dbReference>
<dbReference type="PANTHER" id="PTHR47966:SF51">
    <property type="entry name" value="BETA-SITE APP-CLEAVING ENZYME, ISOFORM A-RELATED"/>
    <property type="match status" value="1"/>
</dbReference>
<feature type="domain" description="Peptidase A1" evidence="4">
    <location>
        <begin position="88"/>
        <end position="258"/>
    </location>
</feature>
<reference evidence="5 6" key="1">
    <citation type="submission" date="2019-02" db="EMBL/GenBank/DDBJ databases">
        <title>Genome sequencing of the rare red list fungi Hericium alpestre (H. flagellum).</title>
        <authorList>
            <person name="Buettner E."/>
            <person name="Kellner H."/>
        </authorList>
    </citation>
    <scope>NUCLEOTIDE SEQUENCE [LARGE SCALE GENOMIC DNA]</scope>
    <source>
        <strain evidence="5 6">DSM 108284</strain>
    </source>
</reference>
<evidence type="ECO:0000256" key="1">
    <source>
        <dbReference type="ARBA" id="ARBA00007447"/>
    </source>
</evidence>